<sequence>MVKENEALIHITITKTLKAKLKAIKKDSTYNTFSDFIREAIRDKMSEGVLNQDTVNLLLSEAIDSVKTLKESIKEEEVVE</sequence>
<comment type="caution">
    <text evidence="1">The sequence shown here is derived from an EMBL/GenBank/DDBJ whole genome shotgun (WGS) entry which is preliminary data.</text>
</comment>
<proteinExistence type="predicted"/>
<evidence type="ECO:0000313" key="1">
    <source>
        <dbReference type="EMBL" id="GAG90452.1"/>
    </source>
</evidence>
<name>X1CB72_9ZZZZ</name>
<dbReference type="AlphaFoldDB" id="X1CB72"/>
<protein>
    <submittedName>
        <fullName evidence="1">Uncharacterized protein</fullName>
    </submittedName>
</protein>
<dbReference type="InterPro" id="IPR010985">
    <property type="entry name" value="Ribbon_hlx_hlx"/>
</dbReference>
<gene>
    <name evidence="1" type="ORF">S01H4_46187</name>
</gene>
<reference evidence="1" key="1">
    <citation type="journal article" date="2014" name="Front. Microbiol.">
        <title>High frequency of phylogenetically diverse reductive dehalogenase-homologous genes in deep subseafloor sedimentary metagenomes.</title>
        <authorList>
            <person name="Kawai M."/>
            <person name="Futagami T."/>
            <person name="Toyoda A."/>
            <person name="Takaki Y."/>
            <person name="Nishi S."/>
            <person name="Hori S."/>
            <person name="Arai W."/>
            <person name="Tsubouchi T."/>
            <person name="Morono Y."/>
            <person name="Uchiyama I."/>
            <person name="Ito T."/>
            <person name="Fujiyama A."/>
            <person name="Inagaki F."/>
            <person name="Takami H."/>
        </authorList>
    </citation>
    <scope>NUCLEOTIDE SEQUENCE</scope>
    <source>
        <strain evidence="1">Expedition CK06-06</strain>
    </source>
</reference>
<accession>X1CB72</accession>
<dbReference type="SUPFAM" id="SSF47598">
    <property type="entry name" value="Ribbon-helix-helix"/>
    <property type="match status" value="1"/>
</dbReference>
<organism evidence="1">
    <name type="scientific">marine sediment metagenome</name>
    <dbReference type="NCBI Taxonomy" id="412755"/>
    <lineage>
        <taxon>unclassified sequences</taxon>
        <taxon>metagenomes</taxon>
        <taxon>ecological metagenomes</taxon>
    </lineage>
</organism>
<dbReference type="GO" id="GO:0006355">
    <property type="term" value="P:regulation of DNA-templated transcription"/>
    <property type="evidence" value="ECO:0007669"/>
    <property type="project" value="InterPro"/>
</dbReference>
<dbReference type="EMBL" id="BART01025787">
    <property type="protein sequence ID" value="GAG90452.1"/>
    <property type="molecule type" value="Genomic_DNA"/>
</dbReference>